<sequence length="142" mass="14754">MVTASDRRMTMRGGQLREGLRNKREGLEGEGGGPRRAGTWAEGGGNGDAHRCVEGDPILETIGEGGGVAGLRVTAAVSGRTMAQHGVDRRGGATRLEAAKAVPASGLWWRVEEVWEMDAGVKRGAAMPMVATVQRGDGESGG</sequence>
<evidence type="ECO:0000256" key="1">
    <source>
        <dbReference type="SAM" id="MobiDB-lite"/>
    </source>
</evidence>
<feature type="compositionally biased region" description="Gly residues" evidence="1">
    <location>
        <begin position="29"/>
        <end position="47"/>
    </location>
</feature>
<evidence type="ECO:0000313" key="4">
    <source>
        <dbReference type="Proteomes" id="UP000000763"/>
    </source>
</evidence>
<dbReference type="Proteomes" id="UP000000763">
    <property type="component" value="Chromosome 9"/>
</dbReference>
<reference evidence="4" key="2">
    <citation type="journal article" date="2008" name="Nucleic Acids Res.">
        <title>The rice annotation project database (RAP-DB): 2008 update.</title>
        <authorList>
            <consortium name="The rice annotation project (RAP)"/>
        </authorList>
    </citation>
    <scope>GENOME REANNOTATION</scope>
    <source>
        <strain evidence="4">cv. Nipponbare</strain>
    </source>
</reference>
<feature type="region of interest" description="Disordered" evidence="1">
    <location>
        <begin position="1"/>
        <end position="49"/>
    </location>
</feature>
<name>Q6K3Z1_ORYSJ</name>
<feature type="compositionally biased region" description="Basic and acidic residues" evidence="1">
    <location>
        <begin position="18"/>
        <end position="27"/>
    </location>
</feature>
<accession>Q6K3Z1</accession>
<protein>
    <recommendedName>
        <fullName evidence="2">DUF834 domain-containing protein</fullName>
    </recommendedName>
</protein>
<evidence type="ECO:0000313" key="3">
    <source>
        <dbReference type="EMBL" id="BAD22336.1"/>
    </source>
</evidence>
<evidence type="ECO:0000259" key="2">
    <source>
        <dbReference type="Pfam" id="PF05754"/>
    </source>
</evidence>
<feature type="domain" description="DUF834" evidence="2">
    <location>
        <begin position="116"/>
        <end position="142"/>
    </location>
</feature>
<dbReference type="AlphaFoldDB" id="Q6K3Z1"/>
<reference evidence="4" key="1">
    <citation type="journal article" date="2005" name="Nature">
        <title>The map-based sequence of the rice genome.</title>
        <authorList>
            <consortium name="International rice genome sequencing project (IRGSP)"/>
            <person name="Matsumoto T."/>
            <person name="Wu J."/>
            <person name="Kanamori H."/>
            <person name="Katayose Y."/>
            <person name="Fujisawa M."/>
            <person name="Namiki N."/>
            <person name="Mizuno H."/>
            <person name="Yamamoto K."/>
            <person name="Antonio B.A."/>
            <person name="Baba T."/>
            <person name="Sakata K."/>
            <person name="Nagamura Y."/>
            <person name="Aoki H."/>
            <person name="Arikawa K."/>
            <person name="Arita K."/>
            <person name="Bito T."/>
            <person name="Chiden Y."/>
            <person name="Fujitsuka N."/>
            <person name="Fukunaka R."/>
            <person name="Hamada M."/>
            <person name="Harada C."/>
            <person name="Hayashi A."/>
            <person name="Hijishita S."/>
            <person name="Honda M."/>
            <person name="Hosokawa S."/>
            <person name="Ichikawa Y."/>
            <person name="Idonuma A."/>
            <person name="Iijima M."/>
            <person name="Ikeda M."/>
            <person name="Ikeno M."/>
            <person name="Ito K."/>
            <person name="Ito S."/>
            <person name="Ito T."/>
            <person name="Ito Y."/>
            <person name="Ito Y."/>
            <person name="Iwabuchi A."/>
            <person name="Kamiya K."/>
            <person name="Karasawa W."/>
            <person name="Kurita K."/>
            <person name="Katagiri S."/>
            <person name="Kikuta A."/>
            <person name="Kobayashi H."/>
            <person name="Kobayashi N."/>
            <person name="Machita K."/>
            <person name="Maehara T."/>
            <person name="Masukawa M."/>
            <person name="Mizubayashi T."/>
            <person name="Mukai Y."/>
            <person name="Nagasaki H."/>
            <person name="Nagata Y."/>
            <person name="Naito S."/>
            <person name="Nakashima M."/>
            <person name="Nakama Y."/>
            <person name="Nakamichi Y."/>
            <person name="Nakamura M."/>
            <person name="Meguro A."/>
            <person name="Negishi M."/>
            <person name="Ohta I."/>
            <person name="Ohta T."/>
            <person name="Okamoto M."/>
            <person name="Ono N."/>
            <person name="Saji S."/>
            <person name="Sakaguchi M."/>
            <person name="Sakai K."/>
            <person name="Shibata M."/>
            <person name="Shimokawa T."/>
            <person name="Song J."/>
            <person name="Takazaki Y."/>
            <person name="Terasawa K."/>
            <person name="Tsugane M."/>
            <person name="Tsuji K."/>
            <person name="Ueda S."/>
            <person name="Waki K."/>
            <person name="Yamagata H."/>
            <person name="Yamamoto M."/>
            <person name="Yamamoto S."/>
            <person name="Yamane H."/>
            <person name="Yoshiki S."/>
            <person name="Yoshihara R."/>
            <person name="Yukawa K."/>
            <person name="Zhong H."/>
            <person name="Yano M."/>
            <person name="Yuan Q."/>
            <person name="Ouyang S."/>
            <person name="Liu J."/>
            <person name="Jones K.M."/>
            <person name="Gansberger K."/>
            <person name="Moffat K."/>
            <person name="Hill J."/>
            <person name="Bera J."/>
            <person name="Fadrosh D."/>
            <person name="Jin S."/>
            <person name="Johri S."/>
            <person name="Kim M."/>
            <person name="Overton L."/>
            <person name="Reardon M."/>
            <person name="Tsitrin T."/>
            <person name="Vuong H."/>
            <person name="Weaver B."/>
            <person name="Ciecko A."/>
            <person name="Tallon L."/>
            <person name="Jackson J."/>
            <person name="Pai G."/>
            <person name="Aken S.V."/>
            <person name="Utterback T."/>
            <person name="Reidmuller S."/>
            <person name="Feldblyum T."/>
            <person name="Hsiao J."/>
            <person name="Zismann V."/>
            <person name="Iobst S."/>
            <person name="de Vazeille A.R."/>
            <person name="Buell C.R."/>
            <person name="Ying K."/>
            <person name="Li Y."/>
            <person name="Lu T."/>
            <person name="Huang Y."/>
            <person name="Zhao Q."/>
            <person name="Feng Q."/>
            <person name="Zhang L."/>
            <person name="Zhu J."/>
            <person name="Weng Q."/>
            <person name="Mu J."/>
            <person name="Lu Y."/>
            <person name="Fan D."/>
            <person name="Liu Y."/>
            <person name="Guan J."/>
            <person name="Zhang Y."/>
            <person name="Yu S."/>
            <person name="Liu X."/>
            <person name="Zhang Y."/>
            <person name="Hong G."/>
            <person name="Han B."/>
            <person name="Choisne N."/>
            <person name="Demange N."/>
            <person name="Orjeda G."/>
            <person name="Samain S."/>
            <person name="Cattolico L."/>
            <person name="Pelletier E."/>
            <person name="Couloux A."/>
            <person name="Segurens B."/>
            <person name="Wincker P."/>
            <person name="D'Hont A."/>
            <person name="Scarpelli C."/>
            <person name="Weissenbach J."/>
            <person name="Salanoubat M."/>
            <person name="Quetier F."/>
            <person name="Yu Y."/>
            <person name="Kim H.R."/>
            <person name="Rambo T."/>
            <person name="Currie J."/>
            <person name="Collura K."/>
            <person name="Luo M."/>
            <person name="Yang T."/>
            <person name="Ammiraju J.S.S."/>
            <person name="Engler F."/>
            <person name="Soderlund C."/>
            <person name="Wing R.A."/>
            <person name="Palmer L.E."/>
            <person name="de la Bastide M."/>
            <person name="Spiegel L."/>
            <person name="Nascimento L."/>
            <person name="Zutavern T."/>
            <person name="O'Shaughnessy A."/>
            <person name="Dike S."/>
            <person name="Dedhia N."/>
            <person name="Preston R."/>
            <person name="Balija V."/>
            <person name="McCombie W.R."/>
            <person name="Chow T."/>
            <person name="Chen H."/>
            <person name="Chung M."/>
            <person name="Chen C."/>
            <person name="Shaw J."/>
            <person name="Wu H."/>
            <person name="Hsiao K."/>
            <person name="Chao Y."/>
            <person name="Chu M."/>
            <person name="Cheng C."/>
            <person name="Hour A."/>
            <person name="Lee P."/>
            <person name="Lin S."/>
            <person name="Lin Y."/>
            <person name="Liou J."/>
            <person name="Liu S."/>
            <person name="Hsing Y."/>
            <person name="Raghuvanshi S."/>
            <person name="Mohanty A."/>
            <person name="Bharti A.K."/>
            <person name="Gaur A."/>
            <person name="Gupta V."/>
            <person name="Kumar D."/>
            <person name="Ravi V."/>
            <person name="Vij S."/>
            <person name="Kapur A."/>
            <person name="Khurana P."/>
            <person name="Khurana P."/>
            <person name="Khurana J.P."/>
            <person name="Tyagi A.K."/>
            <person name="Gaikwad K."/>
            <person name="Singh A."/>
            <person name="Dalal V."/>
            <person name="Srivastava S."/>
            <person name="Dixit A."/>
            <person name="Pal A.K."/>
            <person name="Ghazi I.A."/>
            <person name="Yadav M."/>
            <person name="Pandit A."/>
            <person name="Bhargava A."/>
            <person name="Sureshbabu K."/>
            <person name="Batra K."/>
            <person name="Sharma T.R."/>
            <person name="Mohapatra T."/>
            <person name="Singh N.K."/>
            <person name="Messing J."/>
            <person name="Nelson A.B."/>
            <person name="Fuks G."/>
            <person name="Kavchok S."/>
            <person name="Keizer G."/>
            <person name="Linton E."/>
            <person name="Llaca V."/>
            <person name="Song R."/>
            <person name="Tanyolac B."/>
            <person name="Young S."/>
            <person name="Ho-Il K."/>
            <person name="Hahn J.H."/>
            <person name="Sangsakoo G."/>
            <person name="Vanavichit A."/>
            <person name="de Mattos Luiz.A.T."/>
            <person name="Zimmer P.D."/>
            <person name="Malone G."/>
            <person name="Dellagostin O."/>
            <person name="de Oliveira A.C."/>
            <person name="Bevan M."/>
            <person name="Bancroft I."/>
            <person name="Minx P."/>
            <person name="Cordum H."/>
            <person name="Wilson R."/>
            <person name="Cheng Z."/>
            <person name="Jin W."/>
            <person name="Jiang J."/>
            <person name="Leong S.A."/>
            <person name="Iwama H."/>
            <person name="Gojobori T."/>
            <person name="Itoh T."/>
            <person name="Niimura Y."/>
            <person name="Fujii Y."/>
            <person name="Habara T."/>
            <person name="Sakai H."/>
            <person name="Sato Y."/>
            <person name="Wilson G."/>
            <person name="Kumar K."/>
            <person name="McCouch S."/>
            <person name="Juretic N."/>
            <person name="Hoen D."/>
            <person name="Wright S."/>
            <person name="Bruskiewich R."/>
            <person name="Bureau T."/>
            <person name="Miyao A."/>
            <person name="Hirochika H."/>
            <person name="Nishikawa T."/>
            <person name="Kadowaki K."/>
            <person name="Sugiura M."/>
            <person name="Burr B."/>
            <person name="Sasaki T."/>
        </authorList>
    </citation>
    <scope>NUCLEOTIDE SEQUENCE [LARGE SCALE GENOMIC DNA]</scope>
    <source>
        <strain evidence="4">cv. Nipponbare</strain>
    </source>
</reference>
<proteinExistence type="predicted"/>
<organism evidence="3 4">
    <name type="scientific">Oryza sativa subsp. japonica</name>
    <name type="common">Rice</name>
    <dbReference type="NCBI Taxonomy" id="39947"/>
    <lineage>
        <taxon>Eukaryota</taxon>
        <taxon>Viridiplantae</taxon>
        <taxon>Streptophyta</taxon>
        <taxon>Embryophyta</taxon>
        <taxon>Tracheophyta</taxon>
        <taxon>Spermatophyta</taxon>
        <taxon>Magnoliopsida</taxon>
        <taxon>Liliopsida</taxon>
        <taxon>Poales</taxon>
        <taxon>Poaceae</taxon>
        <taxon>BOP clade</taxon>
        <taxon>Oryzoideae</taxon>
        <taxon>Oryzeae</taxon>
        <taxon>Oryzinae</taxon>
        <taxon>Oryza</taxon>
        <taxon>Oryza sativa</taxon>
    </lineage>
</organism>
<gene>
    <name evidence="3" type="primary">P0574F11.20</name>
</gene>
<dbReference type="EMBL" id="AP005590">
    <property type="protein sequence ID" value="BAD22336.1"/>
    <property type="molecule type" value="Genomic_DNA"/>
</dbReference>
<dbReference type="InterPro" id="IPR008552">
    <property type="entry name" value="DUF834"/>
</dbReference>
<dbReference type="Pfam" id="PF05754">
    <property type="entry name" value="DUF834"/>
    <property type="match status" value="1"/>
</dbReference>